<evidence type="ECO:0000313" key="2">
    <source>
        <dbReference type="EMBL" id="GBH09890.1"/>
    </source>
</evidence>
<sequence>MQFIAQRQRATALPTDTGRQRCPADPLPRHNRLALIADGQRADRALQAGHAVCNRLKRGLPDQQRVLLRITGLRVADAQGPRATGDDLPLFIDQHGLGVAGAFIDGQNQRGVFIHALDTRHAEMPLTQTCSGRDYAVRINAMHGTRRLTGTRCRVFAITNAKANQGDAQCVLGQQFGHQAAKPAVDIMFFDSNHPATAAQGAEQRITLQRTNRRQVDDLRVEPLLRQLRRGVDRLMHHRTQCDDGQV</sequence>
<evidence type="ECO:0000256" key="1">
    <source>
        <dbReference type="SAM" id="MobiDB-lite"/>
    </source>
</evidence>
<dbReference type="EMBL" id="BGJZ01000137">
    <property type="protein sequence ID" value="GBH09890.1"/>
    <property type="molecule type" value="Genomic_DNA"/>
</dbReference>
<dbReference type="AlphaFoldDB" id="A0A2V0QMP3"/>
<accession>A0A2V0QMP3</accession>
<name>A0A2V0QMP3_PSESF</name>
<protein>
    <submittedName>
        <fullName evidence="2">Beta-glucosidase/6-phospho-beta-glucosidase/ beta-galactosidase</fullName>
    </submittedName>
</protein>
<comment type="caution">
    <text evidence="2">The sequence shown here is derived from an EMBL/GenBank/DDBJ whole genome shotgun (WGS) entry which is preliminary data.</text>
</comment>
<reference evidence="2 3" key="1">
    <citation type="submission" date="2018-04" db="EMBL/GenBank/DDBJ databases">
        <title>Draft genome sequence of Pseudomonas syringae pv. actinidiae biovar 1 strains isolated from kiwifruit in Kagawa prefecture.</title>
        <authorList>
            <person name="Tabuchi M."/>
            <person name="Saito M."/>
            <person name="Fujiwara S."/>
            <person name="Sasa N."/>
            <person name="Akimitsu K."/>
            <person name="Gomi K."/>
            <person name="Konishi-Sugita S."/>
            <person name="Hamano K."/>
            <person name="Kataoka I."/>
        </authorList>
    </citation>
    <scope>NUCLEOTIDE SEQUENCE [LARGE SCALE GENOMIC DNA]</scope>
    <source>
        <strain evidence="2 3">MAFF212206</strain>
    </source>
</reference>
<feature type="region of interest" description="Disordered" evidence="1">
    <location>
        <begin position="1"/>
        <end position="21"/>
    </location>
</feature>
<proteinExistence type="predicted"/>
<evidence type="ECO:0000313" key="3">
    <source>
        <dbReference type="Proteomes" id="UP000247480"/>
    </source>
</evidence>
<organism evidence="2 3">
    <name type="scientific">Pseudomonas syringae pv. actinidiae</name>
    <dbReference type="NCBI Taxonomy" id="103796"/>
    <lineage>
        <taxon>Bacteria</taxon>
        <taxon>Pseudomonadati</taxon>
        <taxon>Pseudomonadota</taxon>
        <taxon>Gammaproteobacteria</taxon>
        <taxon>Pseudomonadales</taxon>
        <taxon>Pseudomonadaceae</taxon>
        <taxon>Pseudomonas</taxon>
        <taxon>Pseudomonas syringae</taxon>
    </lineage>
</organism>
<dbReference type="Proteomes" id="UP000247480">
    <property type="component" value="Unassembled WGS sequence"/>
</dbReference>
<gene>
    <name evidence="2" type="ORF">KPSA1_03294</name>
</gene>